<dbReference type="InterPro" id="IPR018076">
    <property type="entry name" value="T2SS_GspF_dom"/>
</dbReference>
<evidence type="ECO:0000256" key="1">
    <source>
        <dbReference type="ARBA" id="ARBA00004651"/>
    </source>
</evidence>
<evidence type="ECO:0000313" key="8">
    <source>
        <dbReference type="EMBL" id="OIQ85014.1"/>
    </source>
</evidence>
<feature type="transmembrane region" description="Helical" evidence="6">
    <location>
        <begin position="130"/>
        <end position="148"/>
    </location>
</feature>
<keyword evidence="4 6" id="KW-1133">Transmembrane helix</keyword>
<keyword evidence="3 6" id="KW-0812">Transmembrane</keyword>
<protein>
    <submittedName>
        <fullName evidence="8">Bacterial type II secretion system protein F domain protein</fullName>
    </submittedName>
</protein>
<comment type="caution">
    <text evidence="8">The sequence shown here is derived from an EMBL/GenBank/DDBJ whole genome shotgun (WGS) entry which is preliminary data.</text>
</comment>
<keyword evidence="2" id="KW-1003">Cell membrane</keyword>
<dbReference type="AlphaFoldDB" id="A0A1J5QN87"/>
<organism evidence="8">
    <name type="scientific">mine drainage metagenome</name>
    <dbReference type="NCBI Taxonomy" id="410659"/>
    <lineage>
        <taxon>unclassified sequences</taxon>
        <taxon>metagenomes</taxon>
        <taxon>ecological metagenomes</taxon>
    </lineage>
</organism>
<proteinExistence type="predicted"/>
<evidence type="ECO:0000256" key="6">
    <source>
        <dbReference type="SAM" id="Phobius"/>
    </source>
</evidence>
<evidence type="ECO:0000256" key="4">
    <source>
        <dbReference type="ARBA" id="ARBA00022989"/>
    </source>
</evidence>
<evidence type="ECO:0000256" key="5">
    <source>
        <dbReference type="ARBA" id="ARBA00023136"/>
    </source>
</evidence>
<dbReference type="PANTHER" id="PTHR35007:SF2">
    <property type="entry name" value="PILUS ASSEMBLE PROTEIN"/>
    <property type="match status" value="1"/>
</dbReference>
<accession>A0A1J5QN87</accession>
<feature type="transmembrane region" description="Helical" evidence="6">
    <location>
        <begin position="92"/>
        <end position="118"/>
    </location>
</feature>
<dbReference type="EMBL" id="MLJW01000575">
    <property type="protein sequence ID" value="OIQ85014.1"/>
    <property type="molecule type" value="Genomic_DNA"/>
</dbReference>
<dbReference type="GO" id="GO:0005886">
    <property type="term" value="C:plasma membrane"/>
    <property type="evidence" value="ECO:0007669"/>
    <property type="project" value="UniProtKB-SubCell"/>
</dbReference>
<feature type="transmembrane region" description="Helical" evidence="6">
    <location>
        <begin position="6"/>
        <end position="29"/>
    </location>
</feature>
<sequence>MSIHLMLYAAIVFAAVAAIGYALLSYAGALATRRRLQRATGARPYGDTGAGADWLVTLARLSGPLARLSLPAEGWENSALRRRFMHAGLRSAAAPGLYFAAKTALALALPALVWLLLAAHVRPLGLRSELLVLFAVATAGYYLPNLVLDRLVRRRQRMLFEAFPDAADLMLVCVEAGLGLDAALRRVADEIKLESLALAEELHLVNLETQAGHTRETAMRNLALRTGVDAVDAFATMMIQADRFGTSVGDSLRVFSEEMRTRRQLAAEETAARIPLKLLFPLVFFVFPAMLVVLLGPAVIQVYRVLLPALHGS</sequence>
<evidence type="ECO:0000256" key="3">
    <source>
        <dbReference type="ARBA" id="ARBA00022692"/>
    </source>
</evidence>
<keyword evidence="5 6" id="KW-0472">Membrane</keyword>
<gene>
    <name evidence="8" type="ORF">GALL_331670</name>
</gene>
<evidence type="ECO:0000259" key="7">
    <source>
        <dbReference type="Pfam" id="PF00482"/>
    </source>
</evidence>
<name>A0A1J5QN87_9ZZZZ</name>
<dbReference type="Pfam" id="PF00482">
    <property type="entry name" value="T2SSF"/>
    <property type="match status" value="1"/>
</dbReference>
<feature type="domain" description="Type II secretion system protein GspF" evidence="7">
    <location>
        <begin position="167"/>
        <end position="295"/>
    </location>
</feature>
<comment type="subcellular location">
    <subcellularLocation>
        <location evidence="1">Cell membrane</location>
        <topology evidence="1">Multi-pass membrane protein</topology>
    </subcellularLocation>
</comment>
<dbReference type="PANTHER" id="PTHR35007">
    <property type="entry name" value="INTEGRAL MEMBRANE PROTEIN-RELATED"/>
    <property type="match status" value="1"/>
</dbReference>
<feature type="transmembrane region" description="Helical" evidence="6">
    <location>
        <begin position="278"/>
        <end position="303"/>
    </location>
</feature>
<evidence type="ECO:0000256" key="2">
    <source>
        <dbReference type="ARBA" id="ARBA00022475"/>
    </source>
</evidence>
<reference evidence="8" key="1">
    <citation type="submission" date="2016-10" db="EMBL/GenBank/DDBJ databases">
        <title>Sequence of Gallionella enrichment culture.</title>
        <authorList>
            <person name="Poehlein A."/>
            <person name="Muehling M."/>
            <person name="Daniel R."/>
        </authorList>
    </citation>
    <scope>NUCLEOTIDE SEQUENCE</scope>
</reference>